<reference evidence="1 2" key="1">
    <citation type="journal article" date="2011" name="Science">
        <title>The ecoresponsive genome of Daphnia pulex.</title>
        <authorList>
            <person name="Colbourne J.K."/>
            <person name="Pfrender M.E."/>
            <person name="Gilbert D."/>
            <person name="Thomas W.K."/>
            <person name="Tucker A."/>
            <person name="Oakley T.H."/>
            <person name="Tokishita S."/>
            <person name="Aerts A."/>
            <person name="Arnold G.J."/>
            <person name="Basu M.K."/>
            <person name="Bauer D.J."/>
            <person name="Caceres C.E."/>
            <person name="Carmel L."/>
            <person name="Casola C."/>
            <person name="Choi J.H."/>
            <person name="Detter J.C."/>
            <person name="Dong Q."/>
            <person name="Dusheyko S."/>
            <person name="Eads B.D."/>
            <person name="Frohlich T."/>
            <person name="Geiler-Samerotte K.A."/>
            <person name="Gerlach D."/>
            <person name="Hatcher P."/>
            <person name="Jogdeo S."/>
            <person name="Krijgsveld J."/>
            <person name="Kriventseva E.V."/>
            <person name="Kultz D."/>
            <person name="Laforsch C."/>
            <person name="Lindquist E."/>
            <person name="Lopez J."/>
            <person name="Manak J.R."/>
            <person name="Muller J."/>
            <person name="Pangilinan J."/>
            <person name="Patwardhan R.P."/>
            <person name="Pitluck S."/>
            <person name="Pritham E.J."/>
            <person name="Rechtsteiner A."/>
            <person name="Rho M."/>
            <person name="Rogozin I.B."/>
            <person name="Sakarya O."/>
            <person name="Salamov A."/>
            <person name="Schaack S."/>
            <person name="Shapiro H."/>
            <person name="Shiga Y."/>
            <person name="Skalitzky C."/>
            <person name="Smith Z."/>
            <person name="Souvorov A."/>
            <person name="Sung W."/>
            <person name="Tang Z."/>
            <person name="Tsuchiya D."/>
            <person name="Tu H."/>
            <person name="Vos H."/>
            <person name="Wang M."/>
            <person name="Wolf Y.I."/>
            <person name="Yamagata H."/>
            <person name="Yamada T."/>
            <person name="Ye Y."/>
            <person name="Shaw J.R."/>
            <person name="Andrews J."/>
            <person name="Crease T.J."/>
            <person name="Tang H."/>
            <person name="Lucas S.M."/>
            <person name="Robertson H.M."/>
            <person name="Bork P."/>
            <person name="Koonin E.V."/>
            <person name="Zdobnov E.M."/>
            <person name="Grigoriev I.V."/>
            <person name="Lynch M."/>
            <person name="Boore J.L."/>
        </authorList>
    </citation>
    <scope>NUCLEOTIDE SEQUENCE [LARGE SCALE GENOMIC DNA]</scope>
</reference>
<keyword evidence="2" id="KW-1185">Reference proteome</keyword>
<dbReference type="HOGENOM" id="CLU_2111332_0_0_1"/>
<protein>
    <submittedName>
        <fullName evidence="1">Uncharacterized protein</fullName>
    </submittedName>
</protein>
<dbReference type="Proteomes" id="UP000000305">
    <property type="component" value="Unassembled WGS sequence"/>
</dbReference>
<dbReference type="AlphaFoldDB" id="E9HXH3"/>
<organism evidence="1 2">
    <name type="scientific">Daphnia pulex</name>
    <name type="common">Water flea</name>
    <dbReference type="NCBI Taxonomy" id="6669"/>
    <lineage>
        <taxon>Eukaryota</taxon>
        <taxon>Metazoa</taxon>
        <taxon>Ecdysozoa</taxon>
        <taxon>Arthropoda</taxon>
        <taxon>Crustacea</taxon>
        <taxon>Branchiopoda</taxon>
        <taxon>Diplostraca</taxon>
        <taxon>Cladocera</taxon>
        <taxon>Anomopoda</taxon>
        <taxon>Daphniidae</taxon>
        <taxon>Daphnia</taxon>
    </lineage>
</organism>
<proteinExistence type="predicted"/>
<sequence>MEGSHVILPGYTGGEEFLVSIAWENDHVQSVLKKVKQVVNSNKKVPERFIRDTYAKYEPLLQQPFSELYGKTDDMIWDKNEKVRDEILNTCFTFTNIQCSLSDLLVVQEAYGRIE</sequence>
<dbReference type="EMBL" id="GL733041">
    <property type="protein sequence ID" value="EFX63558.1"/>
    <property type="molecule type" value="Genomic_DNA"/>
</dbReference>
<name>E9HXH3_DAPPU</name>
<dbReference type="KEGG" id="dpx:DAPPUDRAFT_119116"/>
<gene>
    <name evidence="1" type="ORF">DAPPUDRAFT_119116</name>
</gene>
<evidence type="ECO:0000313" key="1">
    <source>
        <dbReference type="EMBL" id="EFX63558.1"/>
    </source>
</evidence>
<evidence type="ECO:0000313" key="2">
    <source>
        <dbReference type="Proteomes" id="UP000000305"/>
    </source>
</evidence>
<dbReference type="InParanoid" id="E9HXH3"/>
<accession>E9HXH3</accession>